<dbReference type="SUPFAM" id="SSF54909">
    <property type="entry name" value="Dimeric alpha+beta barrel"/>
    <property type="match status" value="2"/>
</dbReference>
<proteinExistence type="predicted"/>
<keyword evidence="3" id="KW-1185">Reference proteome</keyword>
<evidence type="ECO:0000313" key="2">
    <source>
        <dbReference type="EMBL" id="KAK5627705.1"/>
    </source>
</evidence>
<evidence type="ECO:0008006" key="4">
    <source>
        <dbReference type="Google" id="ProtNLM"/>
    </source>
</evidence>
<dbReference type="PANTHER" id="PTHR42052">
    <property type="entry name" value="ABM DOMAIN-CONTAINING PROTEIN"/>
    <property type="match status" value="1"/>
</dbReference>
<reference evidence="2 3" key="1">
    <citation type="submission" date="2023-10" db="EMBL/GenBank/DDBJ databases">
        <title>Draft genome sequence of Xylaria bambusicola isolate GMP-LS, the root and basal stem rot pathogen of sugarcane in Indonesia.</title>
        <authorList>
            <person name="Selvaraj P."/>
            <person name="Muralishankar V."/>
            <person name="Muruganantham S."/>
            <person name="Sp S."/>
            <person name="Haryani S."/>
            <person name="Lau K.J.X."/>
            <person name="Naqvi N.I."/>
        </authorList>
    </citation>
    <scope>NUCLEOTIDE SEQUENCE [LARGE SCALE GENOMIC DNA]</scope>
    <source>
        <strain evidence="2">GMP-LS</strain>
    </source>
</reference>
<evidence type="ECO:0000313" key="3">
    <source>
        <dbReference type="Proteomes" id="UP001305414"/>
    </source>
</evidence>
<evidence type="ECO:0000256" key="1">
    <source>
        <dbReference type="SAM" id="MobiDB-lite"/>
    </source>
</evidence>
<protein>
    <recommendedName>
        <fullName evidence="4">ABM domain-containing protein</fullName>
    </recommendedName>
</protein>
<dbReference type="EMBL" id="JAWHQM010000006">
    <property type="protein sequence ID" value="KAK5627705.1"/>
    <property type="molecule type" value="Genomic_DNA"/>
</dbReference>
<accession>A0AAN7U840</accession>
<gene>
    <name evidence="2" type="ORF">RRF57_003420</name>
</gene>
<comment type="caution">
    <text evidence="2">The sequence shown here is derived from an EMBL/GenBank/DDBJ whole genome shotgun (WGS) entry which is preliminary data.</text>
</comment>
<name>A0AAN7U840_9PEZI</name>
<dbReference type="PANTHER" id="PTHR42052:SF1">
    <property type="entry name" value="ABM DOMAIN-CONTAINING PROTEIN"/>
    <property type="match status" value="1"/>
</dbReference>
<organism evidence="2 3">
    <name type="scientific">Xylaria bambusicola</name>
    <dbReference type="NCBI Taxonomy" id="326684"/>
    <lineage>
        <taxon>Eukaryota</taxon>
        <taxon>Fungi</taxon>
        <taxon>Dikarya</taxon>
        <taxon>Ascomycota</taxon>
        <taxon>Pezizomycotina</taxon>
        <taxon>Sordariomycetes</taxon>
        <taxon>Xylariomycetidae</taxon>
        <taxon>Xylariales</taxon>
        <taxon>Xylariaceae</taxon>
        <taxon>Xylaria</taxon>
    </lineage>
</organism>
<feature type="region of interest" description="Disordered" evidence="1">
    <location>
        <begin position="1"/>
        <end position="20"/>
    </location>
</feature>
<dbReference type="AlphaFoldDB" id="A0AAN7U840"/>
<dbReference type="InterPro" id="IPR011008">
    <property type="entry name" value="Dimeric_a/b-barrel"/>
</dbReference>
<dbReference type="Gene3D" id="3.30.70.100">
    <property type="match status" value="2"/>
</dbReference>
<sequence length="180" mass="19737">MPWAAANASSTLPSGPPANRGAALYQQREDPGMVLITAHWDSKEQHLECIASEENQRGMRAIAAHSVASEIKVFHVDGVQMFAKETLDAGLLSVLRVSVKEGNRENIEKIWNEDAKILVLSSAGFEHVGGWRIEQDEGKKDVFAVVGSWRDEEALSRFAAGKEWEETWKGAALGDGSHNI</sequence>
<dbReference type="Proteomes" id="UP001305414">
    <property type="component" value="Unassembled WGS sequence"/>
</dbReference>